<dbReference type="Proteomes" id="UP000008810">
    <property type="component" value="Chromosome 1"/>
</dbReference>
<keyword evidence="3" id="KW-1185">Reference proteome</keyword>
<accession>A0A2K2DLA9</accession>
<dbReference type="OrthoDB" id="1736633at2759"/>
<dbReference type="EMBL" id="CM000880">
    <property type="protein sequence ID" value="PNT75067.1"/>
    <property type="molecule type" value="Genomic_DNA"/>
</dbReference>
<evidence type="ECO:0000313" key="2">
    <source>
        <dbReference type="EnsemblPlants" id="PNT75067"/>
    </source>
</evidence>
<name>A0A2K2DLA9_BRADI</name>
<dbReference type="Gramene" id="PNT75067">
    <property type="protein sequence ID" value="PNT75067"/>
    <property type="gene ID" value="BRADI_1g27338v3"/>
</dbReference>
<dbReference type="InParanoid" id="A0A2K2DLA9"/>
<reference evidence="1 2" key="1">
    <citation type="journal article" date="2010" name="Nature">
        <title>Genome sequencing and analysis of the model grass Brachypodium distachyon.</title>
        <authorList>
            <consortium name="International Brachypodium Initiative"/>
        </authorList>
    </citation>
    <scope>NUCLEOTIDE SEQUENCE [LARGE SCALE GENOMIC DNA]</scope>
    <source>
        <strain evidence="1 2">Bd21</strain>
    </source>
</reference>
<dbReference type="EnsemblPlants" id="PNT75067">
    <property type="protein sequence ID" value="PNT75067"/>
    <property type="gene ID" value="BRADI_1g27338v3"/>
</dbReference>
<evidence type="ECO:0000313" key="3">
    <source>
        <dbReference type="Proteomes" id="UP000008810"/>
    </source>
</evidence>
<evidence type="ECO:0000313" key="1">
    <source>
        <dbReference type="EMBL" id="PNT75067.1"/>
    </source>
</evidence>
<sequence length="102" mass="12110">MFWYGLLCIKDVFLNHCKFHVGNSDWWLGCKPLKLQFPDLFEICFNKNISVDDVVTNRGRNVCFRRTLKCDQVRLNGANDKLWWIPTENGKFTVSSFYKKLK</sequence>
<organism evidence="1">
    <name type="scientific">Brachypodium distachyon</name>
    <name type="common">Purple false brome</name>
    <name type="synonym">Trachynia distachya</name>
    <dbReference type="NCBI Taxonomy" id="15368"/>
    <lineage>
        <taxon>Eukaryota</taxon>
        <taxon>Viridiplantae</taxon>
        <taxon>Streptophyta</taxon>
        <taxon>Embryophyta</taxon>
        <taxon>Tracheophyta</taxon>
        <taxon>Spermatophyta</taxon>
        <taxon>Magnoliopsida</taxon>
        <taxon>Liliopsida</taxon>
        <taxon>Poales</taxon>
        <taxon>Poaceae</taxon>
        <taxon>BOP clade</taxon>
        <taxon>Pooideae</taxon>
        <taxon>Stipodae</taxon>
        <taxon>Brachypodieae</taxon>
        <taxon>Brachypodium</taxon>
    </lineage>
</organism>
<dbReference type="PANTHER" id="PTHR36617">
    <property type="entry name" value="PROTEIN, PUTATIVE-RELATED"/>
    <property type="match status" value="1"/>
</dbReference>
<reference evidence="2" key="3">
    <citation type="submission" date="2018-08" db="UniProtKB">
        <authorList>
            <consortium name="EnsemblPlants"/>
        </authorList>
    </citation>
    <scope>IDENTIFICATION</scope>
    <source>
        <strain evidence="2">cv. Bd21</strain>
    </source>
</reference>
<proteinExistence type="predicted"/>
<dbReference type="PANTHER" id="PTHR36617:SF5">
    <property type="entry name" value="OS05G0421675 PROTEIN"/>
    <property type="match status" value="1"/>
</dbReference>
<dbReference type="AlphaFoldDB" id="A0A2K2DLA9"/>
<protein>
    <submittedName>
        <fullName evidence="1 2">Uncharacterized protein</fullName>
    </submittedName>
</protein>
<reference evidence="1" key="2">
    <citation type="submission" date="2017-06" db="EMBL/GenBank/DDBJ databases">
        <title>WGS assembly of Brachypodium distachyon.</title>
        <authorList>
            <consortium name="The International Brachypodium Initiative"/>
            <person name="Lucas S."/>
            <person name="Harmon-Smith M."/>
            <person name="Lail K."/>
            <person name="Tice H."/>
            <person name="Grimwood J."/>
            <person name="Bruce D."/>
            <person name="Barry K."/>
            <person name="Shu S."/>
            <person name="Lindquist E."/>
            <person name="Wang M."/>
            <person name="Pitluck S."/>
            <person name="Vogel J.P."/>
            <person name="Garvin D.F."/>
            <person name="Mockler T.C."/>
            <person name="Schmutz J."/>
            <person name="Rokhsar D."/>
            <person name="Bevan M.W."/>
        </authorList>
    </citation>
    <scope>NUCLEOTIDE SEQUENCE</scope>
    <source>
        <strain evidence="1">Bd21</strain>
    </source>
</reference>
<gene>
    <name evidence="1" type="ORF">BRADI_1g27338v3</name>
</gene>